<name>A0A0M7ALA7_9HYPH</name>
<organism evidence="1 2">
    <name type="scientific">Roseibium alexandrii</name>
    <dbReference type="NCBI Taxonomy" id="388408"/>
    <lineage>
        <taxon>Bacteria</taxon>
        <taxon>Pseudomonadati</taxon>
        <taxon>Pseudomonadota</taxon>
        <taxon>Alphaproteobacteria</taxon>
        <taxon>Hyphomicrobiales</taxon>
        <taxon>Stappiaceae</taxon>
        <taxon>Roseibium</taxon>
    </lineage>
</organism>
<dbReference type="InterPro" id="IPR006498">
    <property type="entry name" value="Tail_tube"/>
</dbReference>
<dbReference type="STRING" id="388408.LAX5112_04404"/>
<gene>
    <name evidence="1" type="ORF">LAX5112_04404</name>
</gene>
<evidence type="ECO:0000313" key="2">
    <source>
        <dbReference type="Proteomes" id="UP000053235"/>
    </source>
</evidence>
<keyword evidence="2" id="KW-1185">Reference proteome</keyword>
<evidence type="ECO:0000313" key="1">
    <source>
        <dbReference type="EMBL" id="CTQ75905.1"/>
    </source>
</evidence>
<sequence>MNPALTLTMMDVRLAERAGSSRPLKVSKITLPPVKFMTVNRNPGGGAMSVDTNMPRIEPLAPGFDTYGPDDEIFSVLGLTDRWTFGCSYKKHNTHEVIPARVIIEGVLNEWAMGDLDTGEAQIAAHVFTEVTHYEFSLNGVERFYADEEEIEIRKDGISLTAPHKRAAGLPT</sequence>
<dbReference type="OrthoDB" id="7834326at2"/>
<reference evidence="2" key="1">
    <citation type="submission" date="2015-07" db="EMBL/GenBank/DDBJ databases">
        <authorList>
            <person name="Rodrigo-Torres Lidia"/>
            <person name="Arahal R.David."/>
        </authorList>
    </citation>
    <scope>NUCLEOTIDE SEQUENCE [LARGE SCALE GENOMIC DNA]</scope>
    <source>
        <strain evidence="2">CECT 5112</strain>
    </source>
</reference>
<proteinExistence type="predicted"/>
<dbReference type="RefSeq" id="WP_082429213.1">
    <property type="nucleotide sequence ID" value="NZ_CXWD01000023.1"/>
</dbReference>
<dbReference type="Pfam" id="PF04985">
    <property type="entry name" value="Phage_tube"/>
    <property type="match status" value="1"/>
</dbReference>
<dbReference type="EMBL" id="CXWD01000023">
    <property type="protein sequence ID" value="CTQ75905.1"/>
    <property type="molecule type" value="Genomic_DNA"/>
</dbReference>
<accession>A0A0M7ALA7</accession>
<dbReference type="AlphaFoldDB" id="A0A0M7ALA7"/>
<dbReference type="Proteomes" id="UP000053235">
    <property type="component" value="Unassembled WGS sequence"/>
</dbReference>
<protein>
    <submittedName>
        <fullName evidence="1">Major tail tube protein</fullName>
    </submittedName>
</protein>